<accession>A0AAD4ZGV1</accession>
<keyword evidence="2" id="KW-1185">Reference proteome</keyword>
<reference evidence="1 2" key="1">
    <citation type="journal article" date="2022" name="G3 (Bethesda)">
        <title>Whole-genome sequence and methylome profiling of the almond [Prunus dulcis (Mill.) D.A. Webb] cultivar 'Nonpareil'.</title>
        <authorList>
            <person name="D'Amico-Willman K.M."/>
            <person name="Ouma W.Z."/>
            <person name="Meulia T."/>
            <person name="Sideli G.M."/>
            <person name="Gradziel T.M."/>
            <person name="Fresnedo-Ramirez J."/>
        </authorList>
    </citation>
    <scope>NUCLEOTIDE SEQUENCE [LARGE SCALE GENOMIC DNA]</scope>
    <source>
        <strain evidence="1">Clone GOH B32 T37-40</strain>
    </source>
</reference>
<protein>
    <submittedName>
        <fullName evidence="1">Uncharacterized protein</fullName>
    </submittedName>
</protein>
<dbReference type="AlphaFoldDB" id="A0AAD4ZGV1"/>
<gene>
    <name evidence="1" type="ORF">L3X38_013246</name>
</gene>
<proteinExistence type="predicted"/>
<organism evidence="1 2">
    <name type="scientific">Prunus dulcis</name>
    <name type="common">Almond</name>
    <name type="synonym">Amygdalus dulcis</name>
    <dbReference type="NCBI Taxonomy" id="3755"/>
    <lineage>
        <taxon>Eukaryota</taxon>
        <taxon>Viridiplantae</taxon>
        <taxon>Streptophyta</taxon>
        <taxon>Embryophyta</taxon>
        <taxon>Tracheophyta</taxon>
        <taxon>Spermatophyta</taxon>
        <taxon>Magnoliopsida</taxon>
        <taxon>eudicotyledons</taxon>
        <taxon>Gunneridae</taxon>
        <taxon>Pentapetalae</taxon>
        <taxon>rosids</taxon>
        <taxon>fabids</taxon>
        <taxon>Rosales</taxon>
        <taxon>Rosaceae</taxon>
        <taxon>Amygdaloideae</taxon>
        <taxon>Amygdaleae</taxon>
        <taxon>Prunus</taxon>
    </lineage>
</organism>
<dbReference type="EMBL" id="JAJFAZ020000002">
    <property type="protein sequence ID" value="KAI5345369.1"/>
    <property type="molecule type" value="Genomic_DNA"/>
</dbReference>
<evidence type="ECO:0000313" key="2">
    <source>
        <dbReference type="Proteomes" id="UP001054821"/>
    </source>
</evidence>
<evidence type="ECO:0000313" key="1">
    <source>
        <dbReference type="EMBL" id="KAI5345369.1"/>
    </source>
</evidence>
<sequence length="200" mass="23274">MQGTNVDAMNGAIREYKDEELRCYRYCFLEQLEYKFYAPVARLRFLPIYFLIWLGGSHGRSVFVAGHAWGDVDFFFWEVSCKSSRTFSLRLTDLGSGDFILSTSFDSDFHLSCLRIFASFVFRWSFVALDRAVWLVFSVLLSKGFLSNPYCYIRGAEVFKFHNILDSIRKGIESHRLAQGQDLHQREEKSLRLAKQNSPN</sequence>
<comment type="caution">
    <text evidence="1">The sequence shown here is derived from an EMBL/GenBank/DDBJ whole genome shotgun (WGS) entry which is preliminary data.</text>
</comment>
<dbReference type="Proteomes" id="UP001054821">
    <property type="component" value="Chromosome 2"/>
</dbReference>
<name>A0AAD4ZGV1_PRUDU</name>